<dbReference type="GO" id="GO:0008270">
    <property type="term" value="F:zinc ion binding"/>
    <property type="evidence" value="ECO:0007669"/>
    <property type="project" value="UniProtKB-KW"/>
</dbReference>
<feature type="region of interest" description="Disordered" evidence="7">
    <location>
        <begin position="1325"/>
        <end position="1346"/>
    </location>
</feature>
<feature type="region of interest" description="Disordered" evidence="7">
    <location>
        <begin position="631"/>
        <end position="650"/>
    </location>
</feature>
<dbReference type="Pfam" id="PF00400">
    <property type="entry name" value="WD40"/>
    <property type="match status" value="1"/>
</dbReference>
<name>A0AAN9YW87_9PEZI</name>
<gene>
    <name evidence="8" type="primary">RTC1_1</name>
    <name evidence="8" type="ORF">SLS62_000963</name>
</gene>
<keyword evidence="9" id="KW-1185">Reference proteome</keyword>
<feature type="repeat" description="WD" evidence="6">
    <location>
        <begin position="255"/>
        <end position="287"/>
    </location>
</feature>
<feature type="compositionally biased region" description="Gly residues" evidence="7">
    <location>
        <begin position="1325"/>
        <end position="1340"/>
    </location>
</feature>
<feature type="compositionally biased region" description="Polar residues" evidence="7">
    <location>
        <begin position="640"/>
        <end position="650"/>
    </location>
</feature>
<evidence type="ECO:0000256" key="7">
    <source>
        <dbReference type="SAM" id="MobiDB-lite"/>
    </source>
</evidence>
<dbReference type="GO" id="GO:0005774">
    <property type="term" value="C:vacuolar membrane"/>
    <property type="evidence" value="ECO:0007669"/>
    <property type="project" value="TreeGrafter"/>
</dbReference>
<keyword evidence="3" id="KW-0677">Repeat</keyword>
<evidence type="ECO:0000256" key="6">
    <source>
        <dbReference type="PROSITE-ProRule" id="PRU00221"/>
    </source>
</evidence>
<comment type="caution">
    <text evidence="8">The sequence shown here is derived from an EMBL/GenBank/DDBJ whole genome shotgun (WGS) entry which is preliminary data.</text>
</comment>
<feature type="region of interest" description="Disordered" evidence="7">
    <location>
        <begin position="1187"/>
        <end position="1221"/>
    </location>
</feature>
<protein>
    <submittedName>
        <fullName evidence="8">SEA (Seh1-associated) complex subunit</fullName>
    </submittedName>
</protein>
<keyword evidence="4" id="KW-0863">Zinc-finger</keyword>
<dbReference type="GO" id="GO:1904263">
    <property type="term" value="P:positive regulation of TORC1 signaling"/>
    <property type="evidence" value="ECO:0007669"/>
    <property type="project" value="TreeGrafter"/>
</dbReference>
<dbReference type="InterPro" id="IPR015943">
    <property type="entry name" value="WD40/YVTN_repeat-like_dom_sf"/>
</dbReference>
<accession>A0AAN9YW87</accession>
<feature type="compositionally biased region" description="Polar residues" evidence="7">
    <location>
        <begin position="812"/>
        <end position="824"/>
    </location>
</feature>
<feature type="region of interest" description="Disordered" evidence="7">
    <location>
        <begin position="800"/>
        <end position="834"/>
    </location>
</feature>
<dbReference type="PROSITE" id="PS00678">
    <property type="entry name" value="WD_REPEATS_1"/>
    <property type="match status" value="1"/>
</dbReference>
<feature type="compositionally biased region" description="Gly residues" evidence="7">
    <location>
        <begin position="1438"/>
        <end position="1461"/>
    </location>
</feature>
<dbReference type="Proteomes" id="UP001320420">
    <property type="component" value="Unassembled WGS sequence"/>
</dbReference>
<feature type="compositionally biased region" description="Gly residues" evidence="7">
    <location>
        <begin position="1418"/>
        <end position="1431"/>
    </location>
</feature>
<feature type="region of interest" description="Disordered" evidence="7">
    <location>
        <begin position="1"/>
        <end position="23"/>
    </location>
</feature>
<reference evidence="8 9" key="1">
    <citation type="submission" date="2024-02" db="EMBL/GenBank/DDBJ databases">
        <title>De novo assembly and annotation of 12 fungi associated with fruit tree decline syndrome in Ontario, Canada.</title>
        <authorList>
            <person name="Sulman M."/>
            <person name="Ellouze W."/>
            <person name="Ilyukhin E."/>
        </authorList>
    </citation>
    <scope>NUCLEOTIDE SEQUENCE [LARGE SCALE GENOMIC DNA]</scope>
    <source>
        <strain evidence="8 9">M11/M66-122</strain>
    </source>
</reference>
<evidence type="ECO:0000313" key="9">
    <source>
        <dbReference type="Proteomes" id="UP001320420"/>
    </source>
</evidence>
<keyword evidence="5" id="KW-0862">Zinc</keyword>
<evidence type="ECO:0000256" key="1">
    <source>
        <dbReference type="ARBA" id="ARBA00022574"/>
    </source>
</evidence>
<dbReference type="InterPro" id="IPR001680">
    <property type="entry name" value="WD40_rpt"/>
</dbReference>
<dbReference type="PROSITE" id="PS50082">
    <property type="entry name" value="WD_REPEATS_2"/>
    <property type="match status" value="1"/>
</dbReference>
<feature type="compositionally biased region" description="Polar residues" evidence="7">
    <location>
        <begin position="473"/>
        <end position="488"/>
    </location>
</feature>
<feature type="compositionally biased region" description="Basic residues" evidence="7">
    <location>
        <begin position="461"/>
        <end position="471"/>
    </location>
</feature>
<organism evidence="8 9">
    <name type="scientific">Diatrype stigma</name>
    <dbReference type="NCBI Taxonomy" id="117547"/>
    <lineage>
        <taxon>Eukaryota</taxon>
        <taxon>Fungi</taxon>
        <taxon>Dikarya</taxon>
        <taxon>Ascomycota</taxon>
        <taxon>Pezizomycotina</taxon>
        <taxon>Sordariomycetes</taxon>
        <taxon>Xylariomycetidae</taxon>
        <taxon>Xylariales</taxon>
        <taxon>Diatrypaceae</taxon>
        <taxon>Diatrype</taxon>
    </lineage>
</organism>
<proteinExistence type="predicted"/>
<dbReference type="GO" id="GO:0005829">
    <property type="term" value="C:cytosol"/>
    <property type="evidence" value="ECO:0007669"/>
    <property type="project" value="TreeGrafter"/>
</dbReference>
<dbReference type="SUPFAM" id="SSF50978">
    <property type="entry name" value="WD40 repeat-like"/>
    <property type="match status" value="1"/>
</dbReference>
<sequence>MRSLFGRSANDASANESNLDAAGFPNPPNYRPIASQNVVYHAGSNCPITCIDKSSDGQIAILGGRHILKTVHFDGLHIKEGIDVHSLIKNQSSTKCSSSEQLSIKDVKLAPDHATDPRLFTACASGKIFTYDVSRLGSTSAGLEYIQTREDLRQVNKLDFNPYKATWLLSGGQDGVVRLLDVRAPVPGRYGPTFPTRQAFRTNADGIRDLRWSPKDGFTFACATESGIIMKWDARKYQAPVLKINAHDPQKGASSISWHPDGEHLISGGFDSKCHVWDLSSKAEKRQKPKWTINAPAPVTVVSWRPGLWSATAQGRRAAQVAVSYDNSGNQKYGISSVHIWDLARPTMPYKEIDMFETCPNALLWHDQDLLWTADEDGLFAQCDVAFAPKVIDRQPPSSLDFSARGDVLMFLEERPVPTRPRPHVAHEKLPTSYGSSPSGKMLSISRSDSEEDVLGSFLGPKRRPSKKRLAGSRSSHALSTTPPSGSGTEDHVIPLEQAIKLTGPFKPQQIMAVGRVPAAPKMYIYEYLSSRYLEIIMRELPCSQGSESLSHRVASIMEQYARAAEDVSQFRLAQTWRILSYTTSLLLTRRSQFHLEKRLTRGDNKKSPMTMDHQVAGTTSERRDMSPYLRVTGDETPRKPSSISSAEGLQVSGKSLLTEEIDSESNVPTPLARPIHDSGMHGFFPEHKLLTPVQEIGSFNLSSTIQSDGSSSPRKRLDSTPISIMSRDSQVSSTEGYDFFDVEAVETLPRAIDVPQKKEPLSLDYIGGDKFDQRKSMNRHDSEESFGQMFSLSDGSRQASLLTSSSGGSGHQTFQRSPLSRNNSDIKEEEYESRIRGHQIGASFERARYPQSLKRQESDGLGDDYMTSQATTDTFDIERSQVLHGRSPVRLEVTSPPSPVKVTPMRPTDQQPEEHPSPTITETDYLPWLDDPQYPYPLLSDTNPKRIPPPVDPYGAISKALEYEARHSALNASAIILLLKPLVPDSIIDTHQAVAILRQHHNRLMGLKLFVEAALLRNLCVRGWPDGMDFWGDNYTSVFTPAQERQRVSVALSCARCQKPREVDHAAAARGETPGVWKCENCRVSVAPCAVCGHRDMPSSLLPPAPVPIDEALFANAKANAANNSNGSSRSSDGASDDLILATWWYCPGCSHGGHATCLEGWHAPIVPTTTTAATAATAATALSSASEVKSLRSQHHQDHATHTPATSRPPSPGPVTSEYEDAAFPETYSDGCCPFDGCGHACLPGRWRNESSVARTDDLGRVVRDVQTRGSVPAAAGTAAGKGGSSAATAGERRASSAAAIGTSDSNATAGLLSPFSISGSGSGGGGMMGGGIGGPGVRGDTSDVPLSRAVEHVKDMGLAGMSMLGGTSSSSGGGQPDGLPEREKERKTDRERERNRDRSSSGIFSSLLGTSPGRAAGGGINVVGGSGGSHAADSLGGGAGVGASSGETGRGSGNTSGRGGEDKDRRKSVKFARTESR</sequence>
<feature type="compositionally biased region" description="Polar residues" evidence="7">
    <location>
        <begin position="1403"/>
        <end position="1412"/>
    </location>
</feature>
<feature type="region of interest" description="Disordered" evidence="7">
    <location>
        <begin position="1363"/>
        <end position="1480"/>
    </location>
</feature>
<keyword evidence="2" id="KW-0479">Metal-binding</keyword>
<dbReference type="InterPro" id="IPR019775">
    <property type="entry name" value="WD40_repeat_CS"/>
</dbReference>
<dbReference type="Gene3D" id="2.130.10.10">
    <property type="entry name" value="YVTN repeat-like/Quinoprotein amine dehydrogenase"/>
    <property type="match status" value="1"/>
</dbReference>
<dbReference type="InterPro" id="IPR036322">
    <property type="entry name" value="WD40_repeat_dom_sf"/>
</dbReference>
<feature type="compositionally biased region" description="Low complexity" evidence="7">
    <location>
        <begin position="1363"/>
        <end position="1373"/>
    </location>
</feature>
<dbReference type="GO" id="GO:0061700">
    <property type="term" value="C:GATOR2 complex"/>
    <property type="evidence" value="ECO:0007669"/>
    <property type="project" value="TreeGrafter"/>
</dbReference>
<feature type="region of interest" description="Disordered" evidence="7">
    <location>
        <begin position="418"/>
        <end position="491"/>
    </location>
</feature>
<evidence type="ECO:0000256" key="3">
    <source>
        <dbReference type="ARBA" id="ARBA00022737"/>
    </source>
</evidence>
<feature type="region of interest" description="Disordered" evidence="7">
    <location>
        <begin position="891"/>
        <end position="927"/>
    </location>
</feature>
<evidence type="ECO:0000256" key="5">
    <source>
        <dbReference type="ARBA" id="ARBA00022833"/>
    </source>
</evidence>
<dbReference type="InterPro" id="IPR037590">
    <property type="entry name" value="WDR24"/>
</dbReference>
<evidence type="ECO:0000313" key="8">
    <source>
        <dbReference type="EMBL" id="KAK7756947.1"/>
    </source>
</evidence>
<feature type="compositionally biased region" description="Basic and acidic residues" evidence="7">
    <location>
        <begin position="1382"/>
        <end position="1402"/>
    </location>
</feature>
<dbReference type="PANTHER" id="PTHR46200:SF1">
    <property type="entry name" value="GATOR COMPLEX PROTEIN WDR24"/>
    <property type="match status" value="1"/>
</dbReference>
<keyword evidence="1 6" id="KW-0853">WD repeat</keyword>
<dbReference type="EMBL" id="JAKJXP020000004">
    <property type="protein sequence ID" value="KAK7756947.1"/>
    <property type="molecule type" value="Genomic_DNA"/>
</dbReference>
<evidence type="ECO:0000256" key="2">
    <source>
        <dbReference type="ARBA" id="ARBA00022723"/>
    </source>
</evidence>
<evidence type="ECO:0000256" key="4">
    <source>
        <dbReference type="ARBA" id="ARBA00022771"/>
    </source>
</evidence>
<dbReference type="GO" id="GO:0016239">
    <property type="term" value="P:positive regulation of macroautophagy"/>
    <property type="evidence" value="ECO:0007669"/>
    <property type="project" value="TreeGrafter"/>
</dbReference>
<dbReference type="SMART" id="SM00320">
    <property type="entry name" value="WD40"/>
    <property type="match status" value="4"/>
</dbReference>
<dbReference type="PROSITE" id="PS50294">
    <property type="entry name" value="WD_REPEATS_REGION"/>
    <property type="match status" value="1"/>
</dbReference>
<dbReference type="PANTHER" id="PTHR46200">
    <property type="entry name" value="GATOR COMPLEX PROTEIN WDR24"/>
    <property type="match status" value="1"/>
</dbReference>